<feature type="transmembrane region" description="Helical" evidence="3">
    <location>
        <begin position="162"/>
        <end position="185"/>
    </location>
</feature>
<comment type="similarity">
    <text evidence="1 2">Belongs to the BioY family.</text>
</comment>
<dbReference type="KEGG" id="faa:HMPREF0389_00079"/>
<dbReference type="STRING" id="546269.HMPREF0389_00079"/>
<reference evidence="5" key="1">
    <citation type="submission" date="2010-12" db="EMBL/GenBank/DDBJ databases">
        <title>The genome sequence of Filifactor alocis strain ATCC 35896.</title>
        <authorList>
            <consortium name="The Broad Institute Genome Sequencing Platform"/>
            <person name="Ward D."/>
            <person name="Earl A."/>
            <person name="Feldgarden M."/>
            <person name="Young S.K."/>
            <person name="Gargeya S."/>
            <person name="Zeng Q."/>
            <person name="Alvarado L."/>
            <person name="Berlin A."/>
            <person name="Bochicchio J."/>
            <person name="Chapman S.B."/>
            <person name="Chen Z."/>
            <person name="Freedman E."/>
            <person name="Gellesch M."/>
            <person name="Goldberg J."/>
            <person name="Griggs A."/>
            <person name="Gujja S."/>
            <person name="Heilman E."/>
            <person name="Heiman D."/>
            <person name="Howarth C."/>
            <person name="Mehta T."/>
            <person name="Neiman D."/>
            <person name="Pearson M."/>
            <person name="Roberts A."/>
            <person name="Saif S."/>
            <person name="Shea T."/>
            <person name="Shenoy N."/>
            <person name="Sisk P."/>
            <person name="Stolte C."/>
            <person name="Sykes S."/>
            <person name="White J."/>
            <person name="Yandava C."/>
            <person name="Izard J."/>
            <person name="Blanton J.M."/>
            <person name="Baranova O.V."/>
            <person name="Tanner A.C."/>
            <person name="Dewhirst F.E."/>
            <person name="Haas B."/>
            <person name="Nusbaum C."/>
            <person name="Birren B."/>
        </authorList>
    </citation>
    <scope>NUCLEOTIDE SEQUENCE [LARGE SCALE GENOMIC DNA]</scope>
    <source>
        <strain evidence="5">ATCC 35896 / D40 B5</strain>
    </source>
</reference>
<sequence>MGDMKVEITKKHLNTRNLILVALFTALTAIGAFLRIPMPMVPFTLQNLFSTLAGLLLGSYLGAVSVGIYVLLGLAGVPVFTSGGGIGYVLQPTFGYLLGFIVGAWVTGRLRECMGKITFKNMLIANASGMALIYVLGIGYYYMMATFLLGQEIGAKVLLVKFFLMTLPGDIVKCFLASVIGVKLLKVFRV</sequence>
<dbReference type="InterPro" id="IPR003784">
    <property type="entry name" value="BioY"/>
</dbReference>
<comment type="subcellular location">
    <subcellularLocation>
        <location evidence="2">Cell membrane</location>
        <topology evidence="2">Multi-pass membrane protein</topology>
    </subcellularLocation>
</comment>
<keyword evidence="3" id="KW-0812">Transmembrane</keyword>
<keyword evidence="2" id="KW-0813">Transport</keyword>
<dbReference type="HOGENOM" id="CLU_077931_3_1_9"/>
<dbReference type="Pfam" id="PF02632">
    <property type="entry name" value="BioY"/>
    <property type="match status" value="1"/>
</dbReference>
<dbReference type="Proteomes" id="UP000007468">
    <property type="component" value="Chromosome"/>
</dbReference>
<evidence type="ECO:0000256" key="1">
    <source>
        <dbReference type="ARBA" id="ARBA00010692"/>
    </source>
</evidence>
<feature type="transmembrane region" description="Helical" evidence="3">
    <location>
        <begin position="18"/>
        <end position="36"/>
    </location>
</feature>
<keyword evidence="2" id="KW-1003">Cell membrane</keyword>
<gene>
    <name evidence="4" type="ordered locus">HMPREF0389_00079</name>
</gene>
<evidence type="ECO:0000313" key="4">
    <source>
        <dbReference type="EMBL" id="EFE28166.2"/>
    </source>
</evidence>
<dbReference type="eggNOG" id="COG1268">
    <property type="taxonomic scope" value="Bacteria"/>
</dbReference>
<name>D6GR75_FILAD</name>
<feature type="transmembrane region" description="Helical" evidence="3">
    <location>
        <begin position="92"/>
        <end position="110"/>
    </location>
</feature>
<keyword evidence="2 3" id="KW-0472">Membrane</keyword>
<keyword evidence="5" id="KW-1185">Reference proteome</keyword>
<feature type="transmembrane region" description="Helical" evidence="3">
    <location>
        <begin position="48"/>
        <end position="72"/>
    </location>
</feature>
<evidence type="ECO:0000256" key="3">
    <source>
        <dbReference type="SAM" id="Phobius"/>
    </source>
</evidence>
<dbReference type="PATRIC" id="fig|546269.5.peg.583"/>
<evidence type="ECO:0000313" key="5">
    <source>
        <dbReference type="Proteomes" id="UP000007468"/>
    </source>
</evidence>
<dbReference type="PANTHER" id="PTHR34295:SF1">
    <property type="entry name" value="BIOTIN TRANSPORTER BIOY"/>
    <property type="match status" value="1"/>
</dbReference>
<dbReference type="GO" id="GO:0005886">
    <property type="term" value="C:plasma membrane"/>
    <property type="evidence" value="ECO:0007669"/>
    <property type="project" value="UniProtKB-SubCell"/>
</dbReference>
<protein>
    <recommendedName>
        <fullName evidence="2">Biotin transporter</fullName>
    </recommendedName>
</protein>
<keyword evidence="3" id="KW-1133">Transmembrane helix</keyword>
<accession>D6GR75</accession>
<proteinExistence type="inferred from homology"/>
<dbReference type="AlphaFoldDB" id="D6GR75"/>
<feature type="transmembrane region" description="Helical" evidence="3">
    <location>
        <begin position="122"/>
        <end position="142"/>
    </location>
</feature>
<dbReference type="EMBL" id="CP002390">
    <property type="protein sequence ID" value="EFE28166.2"/>
    <property type="molecule type" value="Genomic_DNA"/>
</dbReference>
<evidence type="ECO:0000256" key="2">
    <source>
        <dbReference type="PIRNR" id="PIRNR016661"/>
    </source>
</evidence>
<dbReference type="PANTHER" id="PTHR34295">
    <property type="entry name" value="BIOTIN TRANSPORTER BIOY"/>
    <property type="match status" value="1"/>
</dbReference>
<dbReference type="Gene3D" id="1.10.1760.20">
    <property type="match status" value="1"/>
</dbReference>
<dbReference type="PIRSF" id="PIRSF016661">
    <property type="entry name" value="BioY"/>
    <property type="match status" value="1"/>
</dbReference>
<dbReference type="GO" id="GO:0015225">
    <property type="term" value="F:biotin transmembrane transporter activity"/>
    <property type="evidence" value="ECO:0007669"/>
    <property type="project" value="UniProtKB-UniRule"/>
</dbReference>
<organism evidence="4 5">
    <name type="scientific">Filifactor alocis (strain ATCC 35896 / CCUG 47790 / D40 B5)</name>
    <name type="common">Fusobacterium alocis</name>
    <dbReference type="NCBI Taxonomy" id="546269"/>
    <lineage>
        <taxon>Bacteria</taxon>
        <taxon>Bacillati</taxon>
        <taxon>Bacillota</taxon>
        <taxon>Clostridia</taxon>
        <taxon>Peptostreptococcales</taxon>
        <taxon>Filifactoraceae</taxon>
        <taxon>Filifactor</taxon>
    </lineage>
</organism>